<evidence type="ECO:0000313" key="4">
    <source>
        <dbReference type="Proteomes" id="UP000094565"/>
    </source>
</evidence>
<sequence>MSIIQQLFRSNRKKQAKKKEQTSSSPQTQPDQLHPSNVPTGQNSQNEAVTYKDEEQILRTSLNSSEATSRSASSDVKDKRLSDKLSHRRSSSTSARAAYTLPTATLRHSVSPNLNSYFPNGSELPSVDKLPREMLPIVTLIHAQQARIYVEGLVKVPDNPDLTISNDSLLDLPDSWKIVSSKLSGTELSFWGMNQDGSLATTNDPEDDEVGLFKPIYANIVDAVFSLDVSRLIIKITLSLQRELQLRCANINDLKLFYSSLLLAQFEYQQMQKAFTGALLSAKAVNFSDIKVLLAPENKFVKEEWATIRFPWLNAKWLRCYLSVIPGESVSFPSLKFKDKEKVNKDKPGKIEIYISSKKGKKNLLATIFNGRSCFSIYPEVPEFIDSNSLIRIEGEVLVNETLLDKLLNQDLDGLLSRSSSQTKLNKRSSTGSLSSFKNPFRSNSLTSMGHSRLRSSSVNSVESSGSSICVPANSKVCRTNFVYIIPETHHGVPDSETMIRLLIPVFNVFKLYGRPQKFLSSRENKQSLLFGLPQLPHTQYLDSESSYQLVDLNLENSIKEEWALFDWTQVFQEMCSYRISQGIKGSGSLVDTFRDGLLYSKELADLKRFEYAEDLEFYDAEEEELNFKQGIAGNGKTSKHQRLLSQDISNNSVKLTPVNGINSDSYVSVNT</sequence>
<feature type="compositionally biased region" description="Polar residues" evidence="1">
    <location>
        <begin position="34"/>
        <end position="48"/>
    </location>
</feature>
<evidence type="ECO:0000256" key="1">
    <source>
        <dbReference type="SAM" id="MobiDB-lite"/>
    </source>
</evidence>
<dbReference type="Proteomes" id="UP000094565">
    <property type="component" value="Chromosome 1"/>
</dbReference>
<proteinExistence type="predicted"/>
<dbReference type="AlphaFoldDB" id="A0A1B2J520"/>
<name>A0A1B2J520_PICPA</name>
<evidence type="ECO:0000313" key="3">
    <source>
        <dbReference type="EMBL" id="ANZ73079.1"/>
    </source>
</evidence>
<protein>
    <submittedName>
        <fullName evidence="3">BA75_00069T0</fullName>
    </submittedName>
</protein>
<keyword evidence="4" id="KW-1185">Reference proteome</keyword>
<feature type="compositionally biased region" description="Basic and acidic residues" evidence="1">
    <location>
        <begin position="75"/>
        <end position="85"/>
    </location>
</feature>
<feature type="region of interest" description="Disordered" evidence="1">
    <location>
        <begin position="1"/>
        <end position="97"/>
    </location>
</feature>
<dbReference type="Pfam" id="PF25381">
    <property type="entry name" value="PH_26"/>
    <property type="match status" value="2"/>
</dbReference>
<organism evidence="3 4">
    <name type="scientific">Komagataella pastoris</name>
    <name type="common">Yeast</name>
    <name type="synonym">Pichia pastoris</name>
    <dbReference type="NCBI Taxonomy" id="4922"/>
    <lineage>
        <taxon>Eukaryota</taxon>
        <taxon>Fungi</taxon>
        <taxon>Dikarya</taxon>
        <taxon>Ascomycota</taxon>
        <taxon>Saccharomycotina</taxon>
        <taxon>Pichiomycetes</taxon>
        <taxon>Pichiales</taxon>
        <taxon>Pichiaceae</taxon>
        <taxon>Komagataella</taxon>
    </lineage>
</organism>
<gene>
    <name evidence="3" type="ORF">ATY40_BA7500069</name>
</gene>
<reference evidence="3 4" key="1">
    <citation type="submission" date="2016-02" db="EMBL/GenBank/DDBJ databases">
        <title>Comparative genomic and transcriptomic foundation for Pichia pastoris.</title>
        <authorList>
            <person name="Love K.R."/>
            <person name="Shah K.A."/>
            <person name="Whittaker C.A."/>
            <person name="Wu J."/>
            <person name="Bartlett M.C."/>
            <person name="Ma D."/>
            <person name="Leeson R.L."/>
            <person name="Priest M."/>
            <person name="Young S.K."/>
            <person name="Love J.C."/>
        </authorList>
    </citation>
    <scope>NUCLEOTIDE SEQUENCE [LARGE SCALE GENOMIC DNA]</scope>
    <source>
        <strain evidence="3 4">ATCC 28485</strain>
    </source>
</reference>
<accession>A0A1B2J520</accession>
<feature type="compositionally biased region" description="Low complexity" evidence="1">
    <location>
        <begin position="60"/>
        <end position="74"/>
    </location>
</feature>
<dbReference type="EMBL" id="CP014584">
    <property type="protein sequence ID" value="ANZ73079.1"/>
    <property type="molecule type" value="Genomic_DNA"/>
</dbReference>
<feature type="domain" description="Skg3/CAF120-like PH-like" evidence="2">
    <location>
        <begin position="288"/>
        <end position="401"/>
    </location>
</feature>
<dbReference type="InterPro" id="IPR058155">
    <property type="entry name" value="Skg3/CAF120-like_PH"/>
</dbReference>
<dbReference type="OrthoDB" id="5563754at2759"/>
<evidence type="ECO:0000259" key="2">
    <source>
        <dbReference type="Pfam" id="PF25381"/>
    </source>
</evidence>
<feature type="domain" description="Skg3/CAF120-like PH-like" evidence="2">
    <location>
        <begin position="476"/>
        <end position="531"/>
    </location>
</feature>